<dbReference type="Pfam" id="PF12030">
    <property type="entry name" value="DUF3517"/>
    <property type="match status" value="1"/>
</dbReference>
<dbReference type="InterPro" id="IPR016024">
    <property type="entry name" value="ARM-type_fold"/>
</dbReference>
<organism evidence="3 4">
    <name type="scientific">Aspergillus fumigatiaffinis</name>
    <dbReference type="NCBI Taxonomy" id="340414"/>
    <lineage>
        <taxon>Eukaryota</taxon>
        <taxon>Fungi</taxon>
        <taxon>Dikarya</taxon>
        <taxon>Ascomycota</taxon>
        <taxon>Pezizomycotina</taxon>
        <taxon>Eurotiomycetes</taxon>
        <taxon>Eurotiomycetidae</taxon>
        <taxon>Eurotiales</taxon>
        <taxon>Aspergillaceae</taxon>
        <taxon>Aspergillus</taxon>
        <taxon>Aspergillus subgen. Fumigati</taxon>
    </lineage>
</organism>
<dbReference type="GO" id="GO:0005829">
    <property type="term" value="C:cytosol"/>
    <property type="evidence" value="ECO:0007669"/>
    <property type="project" value="TreeGrafter"/>
</dbReference>
<dbReference type="InterPro" id="IPR001394">
    <property type="entry name" value="Peptidase_C19_UCH"/>
</dbReference>
<proteinExistence type="predicted"/>
<comment type="caution">
    <text evidence="3">The sequence shown here is derived from an EMBL/GenBank/DDBJ whole genome shotgun (WGS) entry which is preliminary data.</text>
</comment>
<dbReference type="CDD" id="cd02659">
    <property type="entry name" value="peptidase_C19C"/>
    <property type="match status" value="1"/>
</dbReference>
<dbReference type="InterPro" id="IPR050164">
    <property type="entry name" value="Peptidase_C19"/>
</dbReference>
<dbReference type="SUPFAM" id="SSF54001">
    <property type="entry name" value="Cysteine proteinases"/>
    <property type="match status" value="1"/>
</dbReference>
<reference evidence="3" key="1">
    <citation type="journal article" date="2020" name="bioRxiv">
        <title>Genomic and phenotypic heterogeneity of clinical isolates of the human pathogens Aspergillus fumigatus, Aspergillus lentulus and Aspergillus fumigatiaffinis.</title>
        <authorList>
            <person name="dos Santos R.A.C."/>
            <person name="Steenwyk J.L."/>
            <person name="Rivero-Menendez O."/>
            <person name="Mead M.E."/>
            <person name="Silva L.P."/>
            <person name="Bastos R.W."/>
            <person name="Alastruey-Izquierdo A."/>
            <person name="Goldman G.H."/>
            <person name="Rokas A."/>
        </authorList>
    </citation>
    <scope>NUCLEOTIDE SEQUENCE</scope>
    <source>
        <strain evidence="3">CNM-CM6805</strain>
    </source>
</reference>
<dbReference type="PROSITE" id="PS50235">
    <property type="entry name" value="USP_3"/>
    <property type="match status" value="1"/>
</dbReference>
<feature type="region of interest" description="Disordered" evidence="1">
    <location>
        <begin position="2510"/>
        <end position="2540"/>
    </location>
</feature>
<feature type="compositionally biased region" description="Low complexity" evidence="1">
    <location>
        <begin position="115"/>
        <end position="126"/>
    </location>
</feature>
<dbReference type="PROSITE" id="PS00973">
    <property type="entry name" value="USP_2"/>
    <property type="match status" value="1"/>
</dbReference>
<dbReference type="SUPFAM" id="SSF48371">
    <property type="entry name" value="ARM repeat"/>
    <property type="match status" value="1"/>
</dbReference>
<feature type="compositionally biased region" description="Polar residues" evidence="1">
    <location>
        <begin position="7"/>
        <end position="21"/>
    </location>
</feature>
<feature type="compositionally biased region" description="Polar residues" evidence="1">
    <location>
        <begin position="91"/>
        <end position="110"/>
    </location>
</feature>
<dbReference type="InterPro" id="IPR028889">
    <property type="entry name" value="USP"/>
</dbReference>
<dbReference type="Gene3D" id="3.90.70.10">
    <property type="entry name" value="Cysteine proteinases"/>
    <property type="match status" value="1"/>
</dbReference>
<evidence type="ECO:0000313" key="4">
    <source>
        <dbReference type="Proteomes" id="UP000653565"/>
    </source>
</evidence>
<dbReference type="PANTHER" id="PTHR24006:SF827">
    <property type="entry name" value="UBIQUITIN CARBOXYL-TERMINAL HYDROLASE 34"/>
    <property type="match status" value="1"/>
</dbReference>
<dbReference type="GO" id="GO:0005634">
    <property type="term" value="C:nucleus"/>
    <property type="evidence" value="ECO:0007669"/>
    <property type="project" value="TreeGrafter"/>
</dbReference>
<dbReference type="GO" id="GO:0016579">
    <property type="term" value="P:protein deubiquitination"/>
    <property type="evidence" value="ECO:0007669"/>
    <property type="project" value="InterPro"/>
</dbReference>
<accession>A0A8H4MBZ3</accession>
<evidence type="ECO:0000313" key="3">
    <source>
        <dbReference type="EMBL" id="KAF4240048.1"/>
    </source>
</evidence>
<feature type="compositionally biased region" description="Low complexity" evidence="1">
    <location>
        <begin position="67"/>
        <end position="76"/>
    </location>
</feature>
<dbReference type="PANTHER" id="PTHR24006">
    <property type="entry name" value="UBIQUITIN CARBOXYL-TERMINAL HYDROLASE"/>
    <property type="match status" value="1"/>
</dbReference>
<reference evidence="3" key="2">
    <citation type="submission" date="2020-04" db="EMBL/GenBank/DDBJ databases">
        <authorList>
            <person name="Santos R.A.C."/>
            <person name="Steenwyk J.L."/>
            <person name="Rivero-Menendez O."/>
            <person name="Mead M.E."/>
            <person name="Silva L.P."/>
            <person name="Bastos R.W."/>
            <person name="Alastruey-Izquierdo A."/>
            <person name="Goldman G.H."/>
            <person name="Rokas A."/>
        </authorList>
    </citation>
    <scope>NUCLEOTIDE SEQUENCE</scope>
    <source>
        <strain evidence="3">CNM-CM6805</strain>
    </source>
</reference>
<feature type="domain" description="USP" evidence="2">
    <location>
        <begin position="1618"/>
        <end position="1947"/>
    </location>
</feature>
<dbReference type="Pfam" id="PF00443">
    <property type="entry name" value="UCH"/>
    <property type="match status" value="1"/>
</dbReference>
<gene>
    <name evidence="3" type="ORF">CNMCM6805_005244</name>
</gene>
<dbReference type="GO" id="GO:0004843">
    <property type="term" value="F:cysteine-type deubiquitinase activity"/>
    <property type="evidence" value="ECO:0007669"/>
    <property type="project" value="InterPro"/>
</dbReference>
<dbReference type="Proteomes" id="UP000653565">
    <property type="component" value="Unassembled WGS sequence"/>
</dbReference>
<dbReference type="FunFam" id="3.90.70.10:FF:000136">
    <property type="entry name" value="Ubiquitin C-terminal hydrolase, putative"/>
    <property type="match status" value="1"/>
</dbReference>
<dbReference type="InterPro" id="IPR018200">
    <property type="entry name" value="USP_CS"/>
</dbReference>
<feature type="region of interest" description="Disordered" evidence="1">
    <location>
        <begin position="1"/>
        <end position="140"/>
    </location>
</feature>
<protein>
    <recommendedName>
        <fullName evidence="2">USP domain-containing protein</fullName>
    </recommendedName>
</protein>
<evidence type="ECO:0000259" key="2">
    <source>
        <dbReference type="PROSITE" id="PS50235"/>
    </source>
</evidence>
<dbReference type="InterPro" id="IPR038765">
    <property type="entry name" value="Papain-like_cys_pep_sf"/>
</dbReference>
<name>A0A8H4MBZ3_9EURO</name>
<sequence length="2540" mass="286134">MAAAPLDSSSTPPDATQSTDSTRPHGDSMEDLDPQSTRKRPRLDSGSGAVESLSIDEAAISRMSKSTPAAPATPGTTDHDVPASTAPASRVTINVKSPTSDTMATDSLDTTAEHPGAGPPNAALAADSPKVVSISSTPAQSPEIEVADLEDMDQDPNTSTWRTLGEALRDPVTPEVVQLQGQPPLSDSFPKLRDADDLRENLEGISTIIEKGTQHDVGVFLAVKHWFDEIAQSLDQFTDETYVDDRIFWEDLPLLVESLLRRGQPLEPDDGRGTWSCLEEFLINFALLGFRLVRLDILTLKQLAENTDMQAVDLMSRAYLQALGWILQLHGIPFYRAMERAHGSEIVDLVVQLNIRVAFLPIGTINLLSEYAACLLALVSRPQWSQLSSSLVHTLTIVHNIMDSGFEQWTIRDEESIAESASFPLFLKQVYQFARDIDGQYQVHIAKKSPWVTSDASESILRCISGIYLAISRDSSFTSQVTKDLLIELPEQISQDERAWIIYYAWRFAVLQKHIKDGRMELRVHGIETMQADLVNVWRQYIQPDPTGTEHPLVRFLVGFLRENKIVDYIVGVDSHPQLISRSGNVVGFLIVTSTYGDLDTDTIWKTVTESQDPRTVSEVLGMLTRTFHMHSPLSSALIYLCSKLLELPLSRFDARMVEFCEQLLYQVREKQGERSRHDLLDASHVDAVPLRLCVRLIRESAAFEEFSVEHKAFLQRFASSQLSSLISVGLSESDKMETYERCIQDIAETNQFTVGSIQALNALLPGYDTQEIRKLATDFDLPALVIAEMVHTVDMKQTDFADSFSKTGFISRIQLLARIIDKVPDSITADLADVLWEKVLVSQTLVEQGRRAVWDMLCELMRRSPKRNPFIERCIQEYLPKLSPNDYSPDLLAFAKQAVNYEVRSNPPPIPKENEVVSIPGLDRIWNFILTAPPGSIETDATNFAIEVYLDHSVINRSPRSAVEATHIALVDRCVEQLKSAAAQLKPSIGDTANGTDESMASDLGGSESRADALRFSRSLLFLRQFLQGLRTRPQYSPPQNSPPNLPDHPVKGELIEIRYQTFNGSAQSKFRSLRIGDLATAAELVEKLEQLTGFSKFSTITGGQRLDLLEKPDLTIRDLKIGSGLLLIRKNADSREVASTGRRPSLTPVDSEVLKHFDDLYDLLNLQDHLAREIYDFLVVFPPQERVVELVKSVHMTEQDIFPADKPYSLLYSANTLSSCLREEALESAPDQSFVSHSIRVVVAALTRPEAPGSLPEPLTKVQIAASLVECLLHALMVRPPVAADSLTITNSAQLAQRLQKLIEIGRGMPSTCLLGSRVQRLVCNCFAVLTEGSLRDHKFWEVIKQQAQLDRLLVSLLLGETRQPIRREIIEHIAVACSPSKLVRKPTKSVDGEMQDSSEPMAPENPVRVDMLATIWDTFVKIMPQTLEHAARSQEFFDIAHLVFQSVAEQSPKDLIYGEYLKQWSSVMLGHKTQEVSESPVMYPLSSLTLGKFVGREPVDHLILGFCRLLRSCLDLAGSSNTGVDSFDLAEKLIDNYLFPNLSEESENLIVPQIPVMHAQSRQELYGILSLLCKYSDDYCTVVDCVKELIPGDYTYSSSWCFDRHKMIRAPEGYAGLKNLSNTCYLNSLLTQLFMNVQFRDFMMQLHLSDPDASQRLLAETKKLFAYMQETWLRNVDPQGLVDNIRTYDNEPIDVTIQMDVDEFYNLLFDRWEAQITGTEEKKKFRSFYGGQLVQQIKSKECPHISERLEPFSAIQCEIKGKASLEESLQAYVEGEIMQGDNKYSCTSCGRHVDAVKRACLKEVPDNLIFHLKRFDFDMITMMRSKINDEFRFPEHIDMSPFKVEYLSDQNSDIQEDVFKLVGVLVHSGTAESGHYYSYIRERPNAGGRGSWVEFNDSDVSRFDPSKIADQCFGGYNDSVHSATVNQVRFNKVWNAYMLFYQRISSMESEKLLYKPSKADHPVHVSLPIPLANHIAMENEVFIRAYCLMDPYHALFVRHLLSRLHDKEITNKRPKLDQDVVFIALDTLEQLIARTREPLGLDVLVSELVGVINELPKGAHRVLEWMVERSAGIRNLVLRSPHASVRDSTIKVIMRALERLQELREETHLDDRAKEKWHMRYLDGFENVVATLDGLWPVLHTTSRSWDDYFTFLLSLANLGSYETEMILNSGFLLKCLEIVWLDGEDSKRLKRQYLSYCRLVEKGRKFSHRRLMDLLAFLLTKVDLTVTPTSDDERRSLPNGKFSLTITENVFVRSLGRDRELSLLKKILHTNHNPHASMAIVGLLLDSEPEAGLMDPLCKVLEDGLRVEPAELCAPFLEATLVLCQRSPDENRIIALIDFVAKGIESINDSGGREHLAFFTSLLASRNERLGLEKNWFLAQIVDKIPDWAPTLLIFPDRTVRNTTLALLHQILFSAEAEDMGPDWQSRHAEIAKELVRNSVEKLRKTFLTGPANNVEARVIESVKAVIDHCLVTYFDDSEEDQEVVRQAQAVSAAIDELSVNMPEELASVSDLPSPDEWEENSMLPSDSEMGMAGSP</sequence>
<dbReference type="EMBL" id="JAAAPX010000028">
    <property type="protein sequence ID" value="KAF4240048.1"/>
    <property type="molecule type" value="Genomic_DNA"/>
</dbReference>
<evidence type="ECO:0000256" key="1">
    <source>
        <dbReference type="SAM" id="MobiDB-lite"/>
    </source>
</evidence>
<dbReference type="InterPro" id="IPR021905">
    <property type="entry name" value="DUF3517"/>
</dbReference>
<keyword evidence="4" id="KW-1185">Reference proteome</keyword>